<dbReference type="CDD" id="cd01562">
    <property type="entry name" value="Thr-dehyd"/>
    <property type="match status" value="1"/>
</dbReference>
<dbReference type="InterPro" id="IPR036052">
    <property type="entry name" value="TrpB-like_PALP_sf"/>
</dbReference>
<evidence type="ECO:0000256" key="1">
    <source>
        <dbReference type="ARBA" id="ARBA00001933"/>
    </source>
</evidence>
<accession>X0V1E3</accession>
<name>X0V1E3_9ZZZZ</name>
<dbReference type="GO" id="GO:0030170">
    <property type="term" value="F:pyridoxal phosphate binding"/>
    <property type="evidence" value="ECO:0007669"/>
    <property type="project" value="TreeGrafter"/>
</dbReference>
<dbReference type="Pfam" id="PF00291">
    <property type="entry name" value="PALP"/>
    <property type="match status" value="1"/>
</dbReference>
<comment type="cofactor">
    <cofactor evidence="1">
        <name>pyridoxal 5'-phosphate</name>
        <dbReference type="ChEBI" id="CHEBI:597326"/>
    </cofactor>
</comment>
<evidence type="ECO:0000259" key="5">
    <source>
        <dbReference type="Pfam" id="PF00291"/>
    </source>
</evidence>
<feature type="non-terminal residue" evidence="6">
    <location>
        <position position="1"/>
    </location>
</feature>
<dbReference type="GO" id="GO:0003941">
    <property type="term" value="F:L-serine ammonia-lyase activity"/>
    <property type="evidence" value="ECO:0007669"/>
    <property type="project" value="TreeGrafter"/>
</dbReference>
<dbReference type="FunFam" id="3.40.50.1100:FF:000005">
    <property type="entry name" value="Threonine dehydratase catabolic"/>
    <property type="match status" value="1"/>
</dbReference>
<comment type="similarity">
    <text evidence="2">Belongs to the serine/threonine dehydratase family.</text>
</comment>
<evidence type="ECO:0000256" key="2">
    <source>
        <dbReference type="ARBA" id="ARBA00010869"/>
    </source>
</evidence>
<dbReference type="GO" id="GO:0000287">
    <property type="term" value="F:magnesium ion binding"/>
    <property type="evidence" value="ECO:0007669"/>
    <property type="project" value="TreeGrafter"/>
</dbReference>
<keyword evidence="4" id="KW-0456">Lyase</keyword>
<dbReference type="EMBL" id="BARS01028740">
    <property type="protein sequence ID" value="GAG11910.1"/>
    <property type="molecule type" value="Genomic_DNA"/>
</dbReference>
<comment type="caution">
    <text evidence="6">The sequence shown here is derived from an EMBL/GenBank/DDBJ whole genome shotgun (WGS) entry which is preliminary data.</text>
</comment>
<evidence type="ECO:0000256" key="3">
    <source>
        <dbReference type="ARBA" id="ARBA00022898"/>
    </source>
</evidence>
<feature type="domain" description="Tryptophan synthase beta chain-like PALP" evidence="5">
    <location>
        <begin position="1"/>
        <end position="259"/>
    </location>
</feature>
<dbReference type="PANTHER" id="PTHR43050:SF1">
    <property type="entry name" value="SERINE RACEMASE"/>
    <property type="match status" value="1"/>
</dbReference>
<dbReference type="GO" id="GO:0005524">
    <property type="term" value="F:ATP binding"/>
    <property type="evidence" value="ECO:0007669"/>
    <property type="project" value="TreeGrafter"/>
</dbReference>
<dbReference type="GO" id="GO:0030378">
    <property type="term" value="F:serine racemase activity"/>
    <property type="evidence" value="ECO:0007669"/>
    <property type="project" value="TreeGrafter"/>
</dbReference>
<dbReference type="PANTHER" id="PTHR43050">
    <property type="entry name" value="SERINE / THREONINE RACEMASE FAMILY MEMBER"/>
    <property type="match status" value="1"/>
</dbReference>
<dbReference type="GO" id="GO:0018114">
    <property type="term" value="F:threonine racemase activity"/>
    <property type="evidence" value="ECO:0007669"/>
    <property type="project" value="TreeGrafter"/>
</dbReference>
<protein>
    <recommendedName>
        <fullName evidence="5">Tryptophan synthase beta chain-like PALP domain-containing protein</fullName>
    </recommendedName>
</protein>
<sequence length="265" mass="27846">FQKTGSFKFRGACNAVASLNEFERARGVLTHSSGNYAQALALAARLHGVPAYVVMPENAPGIKKQATAGYGATITLCPPTQVGRHETAERIRKETGATFLDSHDDPRVFAGQGTACLELIEEIGELDLILAPVGGGGLLSGTLLAAKHMLPKATVIGCEPAGADDAARGIALGERIIDFVPHTIADGLRTPLGENTFKIIRDMADDIVLVSEANIVRAMRFIWERMKIVIEPSSAVAVAPLLNGSVGVKGKRVGVILSGGNVDLT</sequence>
<dbReference type="AlphaFoldDB" id="X0V1E3"/>
<dbReference type="InterPro" id="IPR001926">
    <property type="entry name" value="TrpB-like_PALP"/>
</dbReference>
<dbReference type="GO" id="GO:0070179">
    <property type="term" value="P:D-serine biosynthetic process"/>
    <property type="evidence" value="ECO:0007669"/>
    <property type="project" value="TreeGrafter"/>
</dbReference>
<evidence type="ECO:0000256" key="4">
    <source>
        <dbReference type="ARBA" id="ARBA00023239"/>
    </source>
</evidence>
<organism evidence="6">
    <name type="scientific">marine sediment metagenome</name>
    <dbReference type="NCBI Taxonomy" id="412755"/>
    <lineage>
        <taxon>unclassified sequences</taxon>
        <taxon>metagenomes</taxon>
        <taxon>ecological metagenomes</taxon>
    </lineage>
</organism>
<evidence type="ECO:0000313" key="6">
    <source>
        <dbReference type="EMBL" id="GAG11910.1"/>
    </source>
</evidence>
<dbReference type="Gene3D" id="3.40.50.1100">
    <property type="match status" value="2"/>
</dbReference>
<keyword evidence="3" id="KW-0663">Pyridoxal phosphate</keyword>
<feature type="non-terminal residue" evidence="6">
    <location>
        <position position="265"/>
    </location>
</feature>
<dbReference type="FunFam" id="3.40.50.1100:FF:000007">
    <property type="entry name" value="L-threonine dehydratase catabolic TdcB"/>
    <property type="match status" value="1"/>
</dbReference>
<gene>
    <name evidence="6" type="ORF">S01H1_45019</name>
</gene>
<proteinExistence type="inferred from homology"/>
<dbReference type="SUPFAM" id="SSF53686">
    <property type="entry name" value="Tryptophan synthase beta subunit-like PLP-dependent enzymes"/>
    <property type="match status" value="1"/>
</dbReference>
<reference evidence="6" key="1">
    <citation type="journal article" date="2014" name="Front. Microbiol.">
        <title>High frequency of phylogenetically diverse reductive dehalogenase-homologous genes in deep subseafloor sedimentary metagenomes.</title>
        <authorList>
            <person name="Kawai M."/>
            <person name="Futagami T."/>
            <person name="Toyoda A."/>
            <person name="Takaki Y."/>
            <person name="Nishi S."/>
            <person name="Hori S."/>
            <person name="Arai W."/>
            <person name="Tsubouchi T."/>
            <person name="Morono Y."/>
            <person name="Uchiyama I."/>
            <person name="Ito T."/>
            <person name="Fujiyama A."/>
            <person name="Inagaki F."/>
            <person name="Takami H."/>
        </authorList>
    </citation>
    <scope>NUCLEOTIDE SEQUENCE</scope>
    <source>
        <strain evidence="6">Expedition CK06-06</strain>
    </source>
</reference>